<dbReference type="PANTHER" id="PTHR31500">
    <property type="entry name" value="AT-HOOK MOTIF NUCLEAR-LOCALIZED PROTEIN 9"/>
    <property type="match status" value="1"/>
</dbReference>
<protein>
    <recommendedName>
        <fullName evidence="1">AT-hook motif nuclear-localized protein</fullName>
    </recommendedName>
</protein>
<feature type="region of interest" description="Disordered" evidence="2">
    <location>
        <begin position="1"/>
        <end position="153"/>
    </location>
</feature>
<feature type="compositionally biased region" description="Pro residues" evidence="2">
    <location>
        <begin position="123"/>
        <end position="133"/>
    </location>
</feature>
<accession>A0A5P1FV26</accession>
<evidence type="ECO:0000256" key="2">
    <source>
        <dbReference type="SAM" id="MobiDB-lite"/>
    </source>
</evidence>
<comment type="function">
    <text evidence="1">Transcription factor that specifically binds AT-rich DNA sequences related to the nuclear matrix attachment regions (MARs).</text>
</comment>
<gene>
    <name evidence="4" type="ORF">A4U43_C01F33550</name>
</gene>
<evidence type="ECO:0000313" key="5">
    <source>
        <dbReference type="Proteomes" id="UP000243459"/>
    </source>
</evidence>
<dbReference type="Gramene" id="ONK81854">
    <property type="protein sequence ID" value="ONK81854"/>
    <property type="gene ID" value="A4U43_C01F33550"/>
</dbReference>
<dbReference type="OMA" id="QIYLACD"/>
<proteinExistence type="predicted"/>
<sequence>MEVRSDTGVMASREPFTLGVQKPTVQSPPSMQNMRLTFTPDGTAVYKPIPTSSPPPPPPQTHSYQEGGGGADGGPTGGSNGPSPAIPSPHGLNMNMGEPIRKKRGRPRKYGPDGSMALALSPVSPPSSGPPGSGPDGMKKKGRPPGSGRKVQMDALGSAGTGFIPHIITVKAGEDVSSKIMSFSQNDTRAVCVLSANGSISNVTLRQAATSGGTVTYEGRFEILSLSGSFLLSESGGQRSRTGGLSVSVLMVVS</sequence>
<evidence type="ECO:0000256" key="1">
    <source>
        <dbReference type="RuleBase" id="RU367031"/>
    </source>
</evidence>
<dbReference type="Proteomes" id="UP000243459">
    <property type="component" value="Chromosome 1"/>
</dbReference>
<feature type="domain" description="PPC" evidence="3">
    <location>
        <begin position="160"/>
        <end position="254"/>
    </location>
</feature>
<comment type="domain">
    <text evidence="1">The PPC domain mediates interactions between AHL proteins.</text>
</comment>
<reference evidence="5" key="1">
    <citation type="journal article" date="2017" name="Nat. Commun.">
        <title>The asparagus genome sheds light on the origin and evolution of a young Y chromosome.</title>
        <authorList>
            <person name="Harkess A."/>
            <person name="Zhou J."/>
            <person name="Xu C."/>
            <person name="Bowers J.E."/>
            <person name="Van der Hulst R."/>
            <person name="Ayyampalayam S."/>
            <person name="Mercati F."/>
            <person name="Riccardi P."/>
            <person name="McKain M.R."/>
            <person name="Kakrana A."/>
            <person name="Tang H."/>
            <person name="Ray J."/>
            <person name="Groenendijk J."/>
            <person name="Arikit S."/>
            <person name="Mathioni S.M."/>
            <person name="Nakano M."/>
            <person name="Shan H."/>
            <person name="Telgmann-Rauber A."/>
            <person name="Kanno A."/>
            <person name="Yue Z."/>
            <person name="Chen H."/>
            <person name="Li W."/>
            <person name="Chen Y."/>
            <person name="Xu X."/>
            <person name="Zhang Y."/>
            <person name="Luo S."/>
            <person name="Chen H."/>
            <person name="Gao J."/>
            <person name="Mao Z."/>
            <person name="Pires J.C."/>
            <person name="Luo M."/>
            <person name="Kudrna D."/>
            <person name="Wing R.A."/>
            <person name="Meyers B.C."/>
            <person name="Yi K."/>
            <person name="Kong H."/>
            <person name="Lavrijsen P."/>
            <person name="Sunseri F."/>
            <person name="Falavigna A."/>
            <person name="Ye Y."/>
            <person name="Leebens-Mack J.H."/>
            <person name="Chen G."/>
        </authorList>
    </citation>
    <scope>NUCLEOTIDE SEQUENCE [LARGE SCALE GENOMIC DNA]</scope>
    <source>
        <strain evidence="5">cv. DH0086</strain>
    </source>
</reference>
<evidence type="ECO:0000313" key="4">
    <source>
        <dbReference type="EMBL" id="ONK81854.1"/>
    </source>
</evidence>
<dbReference type="SUPFAM" id="SSF117856">
    <property type="entry name" value="AF0104/ALDC/Ptd012-like"/>
    <property type="match status" value="1"/>
</dbReference>
<dbReference type="InterPro" id="IPR039605">
    <property type="entry name" value="AHL"/>
</dbReference>
<name>A0A5P1FV26_ASPOF</name>
<dbReference type="AlphaFoldDB" id="A0A5P1FV26"/>
<dbReference type="EMBL" id="CM007381">
    <property type="protein sequence ID" value="ONK81854.1"/>
    <property type="molecule type" value="Genomic_DNA"/>
</dbReference>
<comment type="subcellular location">
    <subcellularLocation>
        <location evidence="1">Nucleus</location>
    </subcellularLocation>
</comment>
<keyword evidence="1" id="KW-0539">Nucleus</keyword>
<keyword evidence="1" id="KW-0804">Transcription</keyword>
<dbReference type="PANTHER" id="PTHR31500:SF57">
    <property type="entry name" value="AT-HOOK MOTIF NUCLEAR-LOCALIZED PROTEIN 10"/>
    <property type="match status" value="1"/>
</dbReference>
<dbReference type="Gene3D" id="3.30.1330.80">
    <property type="entry name" value="Hypothetical protein, similar to alpha- acetolactate decarboxylase, domain 2"/>
    <property type="match status" value="1"/>
</dbReference>
<evidence type="ECO:0000259" key="3">
    <source>
        <dbReference type="PROSITE" id="PS51742"/>
    </source>
</evidence>
<organism evidence="4 5">
    <name type="scientific">Asparagus officinalis</name>
    <name type="common">Garden asparagus</name>
    <dbReference type="NCBI Taxonomy" id="4686"/>
    <lineage>
        <taxon>Eukaryota</taxon>
        <taxon>Viridiplantae</taxon>
        <taxon>Streptophyta</taxon>
        <taxon>Embryophyta</taxon>
        <taxon>Tracheophyta</taxon>
        <taxon>Spermatophyta</taxon>
        <taxon>Magnoliopsida</taxon>
        <taxon>Liliopsida</taxon>
        <taxon>Asparagales</taxon>
        <taxon>Asparagaceae</taxon>
        <taxon>Asparagoideae</taxon>
        <taxon>Asparagus</taxon>
    </lineage>
</organism>
<dbReference type="GO" id="GO:0005634">
    <property type="term" value="C:nucleus"/>
    <property type="evidence" value="ECO:0007669"/>
    <property type="project" value="UniProtKB-SubCell"/>
</dbReference>
<feature type="compositionally biased region" description="Pro residues" evidence="2">
    <location>
        <begin position="51"/>
        <end position="60"/>
    </location>
</feature>
<keyword evidence="5" id="KW-1185">Reference proteome</keyword>
<keyword evidence="1" id="KW-0238">DNA-binding</keyword>
<dbReference type="Pfam" id="PF03479">
    <property type="entry name" value="PCC"/>
    <property type="match status" value="1"/>
</dbReference>
<dbReference type="InterPro" id="IPR005175">
    <property type="entry name" value="PPC_dom"/>
</dbReference>
<dbReference type="CDD" id="cd11378">
    <property type="entry name" value="DUF296"/>
    <property type="match status" value="1"/>
</dbReference>
<dbReference type="GO" id="GO:0003680">
    <property type="term" value="F:minor groove of adenine-thymine-rich DNA binding"/>
    <property type="evidence" value="ECO:0007669"/>
    <property type="project" value="UniProtKB-UniRule"/>
</dbReference>
<keyword evidence="1" id="KW-0805">Transcription regulation</keyword>
<feature type="compositionally biased region" description="Gly residues" evidence="2">
    <location>
        <begin position="66"/>
        <end position="80"/>
    </location>
</feature>
<dbReference type="PROSITE" id="PS51742">
    <property type="entry name" value="PPC"/>
    <property type="match status" value="1"/>
</dbReference>
<feature type="compositionally biased region" description="Polar residues" evidence="2">
    <location>
        <begin position="23"/>
        <end position="36"/>
    </location>
</feature>